<proteinExistence type="predicted"/>
<accession>A0AC35FUA7</accession>
<dbReference type="WBParaSite" id="PS1159_v2.g20502.t1">
    <property type="protein sequence ID" value="PS1159_v2.g20502.t1"/>
    <property type="gene ID" value="PS1159_v2.g20502"/>
</dbReference>
<evidence type="ECO:0000313" key="1">
    <source>
        <dbReference type="Proteomes" id="UP000887580"/>
    </source>
</evidence>
<name>A0AC35FUA7_9BILA</name>
<dbReference type="Proteomes" id="UP000887580">
    <property type="component" value="Unplaced"/>
</dbReference>
<organism evidence="1 2">
    <name type="scientific">Panagrolaimus sp. PS1159</name>
    <dbReference type="NCBI Taxonomy" id="55785"/>
    <lineage>
        <taxon>Eukaryota</taxon>
        <taxon>Metazoa</taxon>
        <taxon>Ecdysozoa</taxon>
        <taxon>Nematoda</taxon>
        <taxon>Chromadorea</taxon>
        <taxon>Rhabditida</taxon>
        <taxon>Tylenchina</taxon>
        <taxon>Panagrolaimomorpha</taxon>
        <taxon>Panagrolaimoidea</taxon>
        <taxon>Panagrolaimidae</taxon>
        <taxon>Panagrolaimus</taxon>
    </lineage>
</organism>
<reference evidence="2" key="1">
    <citation type="submission" date="2022-11" db="UniProtKB">
        <authorList>
            <consortium name="WormBaseParasite"/>
        </authorList>
    </citation>
    <scope>IDENTIFICATION</scope>
</reference>
<sequence length="237" mass="27319">MSGCRCKICGRSLRGVYVRYGGQACSACASFFVRSLEREIKNYTCGNNNLCLAMPSQTGAQCQKCRFQKCIDIGMTCNAFVKYICKTEESYAEYVILAKKLNGLFIACTENPQLLLNHLVLGDIEILEKSKSIAAESFHEEFAYIQSWAKLFQTNQIEIKTIHILFYSIVCNIQFQWLSTADQDMIFKAQQKSIEQHLQQSAYKSKEMKKGFDKLTKFFQNQYYKYFALEKLENSEV</sequence>
<evidence type="ECO:0000313" key="2">
    <source>
        <dbReference type="WBParaSite" id="PS1159_v2.g20502.t1"/>
    </source>
</evidence>
<protein>
    <submittedName>
        <fullName evidence="2">Nuclear receptor domain-containing protein</fullName>
    </submittedName>
</protein>